<dbReference type="GO" id="GO:0060271">
    <property type="term" value="P:cilium assembly"/>
    <property type="evidence" value="ECO:0007669"/>
    <property type="project" value="InterPro"/>
</dbReference>
<dbReference type="GO" id="GO:0005737">
    <property type="term" value="C:cytoplasm"/>
    <property type="evidence" value="ECO:0007669"/>
    <property type="project" value="TreeGrafter"/>
</dbReference>
<keyword evidence="2" id="KW-1185">Reference proteome</keyword>
<comment type="caution">
    <text evidence="1">The sequence shown here is derived from an EMBL/GenBank/DDBJ whole genome shotgun (WGS) entry which is preliminary data.</text>
</comment>
<dbReference type="GO" id="GO:0051131">
    <property type="term" value="P:chaperone-mediated protein complex assembly"/>
    <property type="evidence" value="ECO:0007669"/>
    <property type="project" value="TreeGrafter"/>
</dbReference>
<dbReference type="GO" id="GO:0051082">
    <property type="term" value="F:unfolded protein binding"/>
    <property type="evidence" value="ECO:0007669"/>
    <property type="project" value="InterPro"/>
</dbReference>
<name>A0AAV4IKW7_9GAST</name>
<proteinExistence type="predicted"/>
<protein>
    <submittedName>
        <fullName evidence="1">McKusick-Kaufman/Bardet-Biedl syndromes putative chaperonin</fullName>
    </submittedName>
</protein>
<dbReference type="Pfam" id="PF00118">
    <property type="entry name" value="Cpn60_TCP1"/>
    <property type="match status" value="1"/>
</dbReference>
<dbReference type="Gene3D" id="3.50.7.10">
    <property type="entry name" value="GroEL"/>
    <property type="match status" value="1"/>
</dbReference>
<dbReference type="InterPro" id="IPR027409">
    <property type="entry name" value="GroEL-like_apical_dom_sf"/>
</dbReference>
<sequence>MFHIEKNKPGLTNLCVAPADSPDTIRSLTAFLNLVGSCSGPNGGFHMVRNTCGGHLTMTSDSGRLLASLTLSRQVLKLLVSSVQAHLRIYGDGGKYLTFACLSLIISTVQLSGEFANYRAFCALNEHFVKIVSNYLNSEDCAVCVNADLSDIQVLLAYTRSVISSRSWLNLVEDDCNKITQLIVKCFVESIPGQGQHFTSQYSDGIFIVDSPFKHSRETRLLEGLLLEHTELSCVKGEVALNLKTVSAGKSEENTGVDTWRRQIKVAVVTCSMSGDLEDIISATYEVTSAQAVSVENLALDKWADFCDKLALCQVGLVLCQKVIHPRLKILLKSLKVMAIDRLGSAVIPYIKDLTGAEPVVSVIADTDPENLVGYISGAQHLILNNKSYVHLTQPSASVVSLILCSRTEESLEEFKCCVKTAIRGLYSLLQEGKLLAGAGCWQIHCSYKLDEEVRKCLPSLAETVGCSEVQVLSALNLFRSSVFHHWVQQLHRGQRYPQDCWDLLAVDAVSKHCWLIPNVPSGAWSGKNQLSCCCGLKTSEIAQTASDDFLEPHPPPILNPIHNAYAHLPFIRKNTGHKSQSCDQTQSLSASTRDDLECLSSTKACSDIAVNINSTLDHFSAATQGLFKAVFTANLVLSIGHVISDSS</sequence>
<dbReference type="GO" id="GO:0005524">
    <property type="term" value="F:ATP binding"/>
    <property type="evidence" value="ECO:0007669"/>
    <property type="project" value="InterPro"/>
</dbReference>
<dbReference type="SUPFAM" id="SSF52029">
    <property type="entry name" value="GroEL apical domain-like"/>
    <property type="match status" value="1"/>
</dbReference>
<dbReference type="EMBL" id="BMAT01009571">
    <property type="protein sequence ID" value="GFS09066.1"/>
    <property type="molecule type" value="Genomic_DNA"/>
</dbReference>
<organism evidence="1 2">
    <name type="scientific">Elysia marginata</name>
    <dbReference type="NCBI Taxonomy" id="1093978"/>
    <lineage>
        <taxon>Eukaryota</taxon>
        <taxon>Metazoa</taxon>
        <taxon>Spiralia</taxon>
        <taxon>Lophotrochozoa</taxon>
        <taxon>Mollusca</taxon>
        <taxon>Gastropoda</taxon>
        <taxon>Heterobranchia</taxon>
        <taxon>Euthyneura</taxon>
        <taxon>Panpulmonata</taxon>
        <taxon>Sacoglossa</taxon>
        <taxon>Placobranchoidea</taxon>
        <taxon>Plakobranchidae</taxon>
        <taxon>Elysia</taxon>
    </lineage>
</organism>
<dbReference type="Gene3D" id="3.30.260.10">
    <property type="entry name" value="TCP-1-like chaperonin intermediate domain"/>
    <property type="match status" value="1"/>
</dbReference>
<reference evidence="1 2" key="1">
    <citation type="journal article" date="2021" name="Elife">
        <title>Chloroplast acquisition without the gene transfer in kleptoplastic sea slugs, Plakobranchus ocellatus.</title>
        <authorList>
            <person name="Maeda T."/>
            <person name="Takahashi S."/>
            <person name="Yoshida T."/>
            <person name="Shimamura S."/>
            <person name="Takaki Y."/>
            <person name="Nagai Y."/>
            <person name="Toyoda A."/>
            <person name="Suzuki Y."/>
            <person name="Arimoto A."/>
            <person name="Ishii H."/>
            <person name="Satoh N."/>
            <person name="Nishiyama T."/>
            <person name="Hasebe M."/>
            <person name="Maruyama T."/>
            <person name="Minagawa J."/>
            <person name="Obokata J."/>
            <person name="Shigenobu S."/>
        </authorList>
    </citation>
    <scope>NUCLEOTIDE SEQUENCE [LARGE SCALE GENOMIC DNA]</scope>
</reference>
<dbReference type="Gene3D" id="1.10.560.10">
    <property type="entry name" value="GroEL-like equatorial domain"/>
    <property type="match status" value="1"/>
</dbReference>
<dbReference type="InterPro" id="IPR002423">
    <property type="entry name" value="Cpn60/GroEL/TCP-1"/>
</dbReference>
<accession>A0AAV4IKW7</accession>
<dbReference type="PANTHER" id="PTHR46787:SF1">
    <property type="entry name" value="MOLECULAR CHAPERONE MKKS"/>
    <property type="match status" value="1"/>
</dbReference>
<dbReference type="SUPFAM" id="SSF48592">
    <property type="entry name" value="GroEL equatorial domain-like"/>
    <property type="match status" value="1"/>
</dbReference>
<evidence type="ECO:0000313" key="1">
    <source>
        <dbReference type="EMBL" id="GFS09066.1"/>
    </source>
</evidence>
<dbReference type="GO" id="GO:1902636">
    <property type="term" value="C:kinociliary basal body"/>
    <property type="evidence" value="ECO:0007669"/>
    <property type="project" value="TreeGrafter"/>
</dbReference>
<dbReference type="InterPro" id="IPR027410">
    <property type="entry name" value="TCP-1-like_intermed_sf"/>
</dbReference>
<dbReference type="GO" id="GO:0006457">
    <property type="term" value="P:protein folding"/>
    <property type="evidence" value="ECO:0007669"/>
    <property type="project" value="InterPro"/>
</dbReference>
<dbReference type="GO" id="GO:0005634">
    <property type="term" value="C:nucleus"/>
    <property type="evidence" value="ECO:0007669"/>
    <property type="project" value="TreeGrafter"/>
</dbReference>
<evidence type="ECO:0000313" key="2">
    <source>
        <dbReference type="Proteomes" id="UP000762676"/>
    </source>
</evidence>
<dbReference type="InterPro" id="IPR028790">
    <property type="entry name" value="MKKS"/>
</dbReference>
<dbReference type="GO" id="GO:0032502">
    <property type="term" value="P:developmental process"/>
    <property type="evidence" value="ECO:0007669"/>
    <property type="project" value="TreeGrafter"/>
</dbReference>
<dbReference type="AlphaFoldDB" id="A0AAV4IKW7"/>
<dbReference type="InterPro" id="IPR027413">
    <property type="entry name" value="GROEL-like_equatorial_sf"/>
</dbReference>
<dbReference type="Proteomes" id="UP000762676">
    <property type="component" value="Unassembled WGS sequence"/>
</dbReference>
<gene>
    <name evidence="1" type="ORF">ElyMa_004773800</name>
</gene>
<dbReference type="PANTHER" id="PTHR46787">
    <property type="entry name" value="SYNDROMES PUTATIVE CHAPERONIN-RELATED"/>
    <property type="match status" value="1"/>
</dbReference>